<organism evidence="1 2">
    <name type="scientific">Guyanagaster necrorhizus</name>
    <dbReference type="NCBI Taxonomy" id="856835"/>
    <lineage>
        <taxon>Eukaryota</taxon>
        <taxon>Fungi</taxon>
        <taxon>Dikarya</taxon>
        <taxon>Basidiomycota</taxon>
        <taxon>Agaricomycotina</taxon>
        <taxon>Agaricomycetes</taxon>
        <taxon>Agaricomycetidae</taxon>
        <taxon>Agaricales</taxon>
        <taxon>Marasmiineae</taxon>
        <taxon>Physalacriaceae</taxon>
        <taxon>Guyanagaster</taxon>
    </lineage>
</organism>
<keyword evidence="2" id="KW-1185">Reference proteome</keyword>
<sequence length="142" mass="16405">MAAMTKRGKTLTAAIKEDHGKMHEYYNHYIKASGNTDAQARWSRQLTWEIARHAVGEEIDKGFKLADEDRNDHQIYLPLLESVLGVEDSKKTASSFRTTKKRPSFCVYEPPYETFLGFLAMPTGKFRDMFSTFPTEEMKEKE</sequence>
<dbReference type="RefSeq" id="XP_043034329.1">
    <property type="nucleotide sequence ID" value="XM_043189734.1"/>
</dbReference>
<name>A0A9P7VHJ6_9AGAR</name>
<evidence type="ECO:0000313" key="2">
    <source>
        <dbReference type="Proteomes" id="UP000812287"/>
    </source>
</evidence>
<comment type="caution">
    <text evidence="1">The sequence shown here is derived from an EMBL/GenBank/DDBJ whole genome shotgun (WGS) entry which is preliminary data.</text>
</comment>
<evidence type="ECO:0008006" key="3">
    <source>
        <dbReference type="Google" id="ProtNLM"/>
    </source>
</evidence>
<accession>A0A9P7VHJ6</accession>
<dbReference type="PANTHER" id="PTHR35585">
    <property type="entry name" value="HHE DOMAIN PROTEIN (AFU_ORTHOLOGUE AFUA_4G00730)"/>
    <property type="match status" value="1"/>
</dbReference>
<dbReference type="OrthoDB" id="9983919at2759"/>
<protein>
    <recommendedName>
        <fullName evidence="3">Hemerythrin</fullName>
    </recommendedName>
</protein>
<evidence type="ECO:0000313" key="1">
    <source>
        <dbReference type="EMBL" id="KAG7440829.1"/>
    </source>
</evidence>
<dbReference type="Proteomes" id="UP000812287">
    <property type="component" value="Unassembled WGS sequence"/>
</dbReference>
<dbReference type="EMBL" id="MU250566">
    <property type="protein sequence ID" value="KAG7440829.1"/>
    <property type="molecule type" value="Genomic_DNA"/>
</dbReference>
<reference evidence="1" key="1">
    <citation type="submission" date="2020-11" db="EMBL/GenBank/DDBJ databases">
        <title>Adaptations for nitrogen fixation in a non-lichenized fungal sporocarp promotes dispersal by wood-feeding termites.</title>
        <authorList>
            <consortium name="DOE Joint Genome Institute"/>
            <person name="Koch R.A."/>
            <person name="Yoon G."/>
            <person name="Arayal U."/>
            <person name="Lail K."/>
            <person name="Amirebrahimi M."/>
            <person name="Labutti K."/>
            <person name="Lipzen A."/>
            <person name="Riley R."/>
            <person name="Barry K."/>
            <person name="Henrissat B."/>
            <person name="Grigoriev I.V."/>
            <person name="Herr J.R."/>
            <person name="Aime M.C."/>
        </authorList>
    </citation>
    <scope>NUCLEOTIDE SEQUENCE</scope>
    <source>
        <strain evidence="1">MCA 3950</strain>
    </source>
</reference>
<gene>
    <name evidence="1" type="ORF">BT62DRAFT_982950</name>
</gene>
<dbReference type="PANTHER" id="PTHR35585:SF1">
    <property type="entry name" value="HHE DOMAIN PROTEIN (AFU_ORTHOLOGUE AFUA_4G00730)"/>
    <property type="match status" value="1"/>
</dbReference>
<dbReference type="AlphaFoldDB" id="A0A9P7VHJ6"/>
<dbReference type="GeneID" id="66112031"/>
<proteinExistence type="predicted"/>